<evidence type="ECO:0000313" key="2">
    <source>
        <dbReference type="EMBL" id="QSO47881.1"/>
    </source>
</evidence>
<keyword evidence="3" id="KW-1185">Reference proteome</keyword>
<feature type="domain" description="Thioredoxin" evidence="1">
    <location>
        <begin position="1"/>
        <end position="106"/>
    </location>
</feature>
<dbReference type="PROSITE" id="PS51352">
    <property type="entry name" value="THIOREDOXIN_2"/>
    <property type="match status" value="1"/>
</dbReference>
<dbReference type="Pfam" id="PF00085">
    <property type="entry name" value="Thioredoxin"/>
    <property type="match status" value="1"/>
</dbReference>
<dbReference type="Gene3D" id="3.40.30.10">
    <property type="entry name" value="Glutaredoxin"/>
    <property type="match status" value="1"/>
</dbReference>
<dbReference type="CDD" id="cd02947">
    <property type="entry name" value="TRX_family"/>
    <property type="match status" value="1"/>
</dbReference>
<protein>
    <submittedName>
        <fullName evidence="2">Thioredoxin family protein</fullName>
    </submittedName>
</protein>
<gene>
    <name evidence="2" type="ORF">JZ786_02230</name>
</gene>
<dbReference type="KEGG" id="afx:JZ786_02230"/>
<dbReference type="AlphaFoldDB" id="A0A9X7Z867"/>
<organism evidence="2 3">
    <name type="scientific">Alicyclobacillus mengziensis</name>
    <dbReference type="NCBI Taxonomy" id="2931921"/>
    <lineage>
        <taxon>Bacteria</taxon>
        <taxon>Bacillati</taxon>
        <taxon>Bacillota</taxon>
        <taxon>Bacilli</taxon>
        <taxon>Bacillales</taxon>
        <taxon>Alicyclobacillaceae</taxon>
        <taxon>Alicyclobacillus</taxon>
    </lineage>
</organism>
<proteinExistence type="predicted"/>
<name>A0A9X7Z867_9BACL</name>
<evidence type="ECO:0000313" key="3">
    <source>
        <dbReference type="Proteomes" id="UP000663505"/>
    </source>
</evidence>
<reference evidence="2 3" key="1">
    <citation type="submission" date="2021-02" db="EMBL/GenBank/DDBJ databases">
        <title>Alicyclobacillus curvatus sp. nov. and Alicyclobacillus mengziensis sp. nov., two acidophilic bacteria isolated from acid mine drainage.</title>
        <authorList>
            <person name="Huang Y."/>
        </authorList>
    </citation>
    <scope>NUCLEOTIDE SEQUENCE [LARGE SCALE GENOMIC DNA]</scope>
    <source>
        <strain evidence="2 3">S30H14</strain>
    </source>
</reference>
<dbReference type="InterPro" id="IPR013766">
    <property type="entry name" value="Thioredoxin_domain"/>
</dbReference>
<evidence type="ECO:0000259" key="1">
    <source>
        <dbReference type="PROSITE" id="PS51352"/>
    </source>
</evidence>
<dbReference type="RefSeq" id="WP_206657224.1">
    <property type="nucleotide sequence ID" value="NZ_CP071182.1"/>
</dbReference>
<dbReference type="InterPro" id="IPR036249">
    <property type="entry name" value="Thioredoxin-like_sf"/>
</dbReference>
<dbReference type="Proteomes" id="UP000663505">
    <property type="component" value="Chromosome"/>
</dbReference>
<dbReference type="EMBL" id="CP071182">
    <property type="protein sequence ID" value="QSO47881.1"/>
    <property type="molecule type" value="Genomic_DNA"/>
</dbReference>
<dbReference type="InterPro" id="IPR050620">
    <property type="entry name" value="Thioredoxin_H-type-like"/>
</dbReference>
<sequence length="109" mass="12698">MIQIQTEQQFREAISSDQPTVVKFYTSWCPDCKRVNTFIDDVMANHTEYQWFDLNGEDLPDVSEECQVMGVPSLLIFKNGKKIAHLHSRFAKTRPEIEAFLETRESKTI</sequence>
<accession>A0A9X7Z867</accession>
<dbReference type="PANTHER" id="PTHR10438">
    <property type="entry name" value="THIOREDOXIN"/>
    <property type="match status" value="1"/>
</dbReference>
<dbReference type="SUPFAM" id="SSF52833">
    <property type="entry name" value="Thioredoxin-like"/>
    <property type="match status" value="1"/>
</dbReference>
<dbReference type="PANTHER" id="PTHR10438:SF468">
    <property type="entry name" value="THIOREDOXIN-1-RELATED"/>
    <property type="match status" value="1"/>
</dbReference>